<accession>A0A9P6U6I2</accession>
<dbReference type="AlphaFoldDB" id="A0A9P6U6I2"/>
<name>A0A9P6U6I2_9FUNG</name>
<evidence type="ECO:0000256" key="1">
    <source>
        <dbReference type="SAM" id="MobiDB-lite"/>
    </source>
</evidence>
<sequence>MLPRTQSLPSIGPQSVLCRECIAITNERLKMVLQQMPEPKRPPRFPETPAANRESLGPKRRPRELKFATVTGELLDALVSYLYFGHLPEFGPSVGFDLCAMYACARYLELTDLEQYCLAELVGVDTQRGGPLLARNIASVITTRKDDDLYNTLDYRSSLADPEYLIQELFSWAASYSGPCRAICRTLAMHHKIECSPESELMTPHQYHPMYCTVLTFLAQERVRMILR</sequence>
<evidence type="ECO:0000313" key="2">
    <source>
        <dbReference type="EMBL" id="KAG0261657.1"/>
    </source>
</evidence>
<feature type="region of interest" description="Disordered" evidence="1">
    <location>
        <begin position="37"/>
        <end position="59"/>
    </location>
</feature>
<keyword evidence="3" id="KW-1185">Reference proteome</keyword>
<evidence type="ECO:0008006" key="4">
    <source>
        <dbReference type="Google" id="ProtNLM"/>
    </source>
</evidence>
<gene>
    <name evidence="2" type="ORF">DFQ27_002814</name>
</gene>
<evidence type="ECO:0000313" key="3">
    <source>
        <dbReference type="Proteomes" id="UP000807716"/>
    </source>
</evidence>
<comment type="caution">
    <text evidence="2">The sequence shown here is derived from an EMBL/GenBank/DDBJ whole genome shotgun (WGS) entry which is preliminary data.</text>
</comment>
<dbReference type="EMBL" id="JAAAJB010000209">
    <property type="protein sequence ID" value="KAG0261657.1"/>
    <property type="molecule type" value="Genomic_DNA"/>
</dbReference>
<proteinExistence type="predicted"/>
<reference evidence="2" key="1">
    <citation type="journal article" date="2020" name="Fungal Divers.">
        <title>Resolving the Mortierellaceae phylogeny through synthesis of multi-gene phylogenetics and phylogenomics.</title>
        <authorList>
            <person name="Vandepol N."/>
            <person name="Liber J."/>
            <person name="Desiro A."/>
            <person name="Na H."/>
            <person name="Kennedy M."/>
            <person name="Barry K."/>
            <person name="Grigoriev I.V."/>
            <person name="Miller A.N."/>
            <person name="O'Donnell K."/>
            <person name="Stajich J.E."/>
            <person name="Bonito G."/>
        </authorList>
    </citation>
    <scope>NUCLEOTIDE SEQUENCE</scope>
    <source>
        <strain evidence="2">BC1065</strain>
    </source>
</reference>
<dbReference type="Proteomes" id="UP000807716">
    <property type="component" value="Unassembled WGS sequence"/>
</dbReference>
<organism evidence="2 3">
    <name type="scientific">Actinomortierella ambigua</name>
    <dbReference type="NCBI Taxonomy" id="1343610"/>
    <lineage>
        <taxon>Eukaryota</taxon>
        <taxon>Fungi</taxon>
        <taxon>Fungi incertae sedis</taxon>
        <taxon>Mucoromycota</taxon>
        <taxon>Mortierellomycotina</taxon>
        <taxon>Mortierellomycetes</taxon>
        <taxon>Mortierellales</taxon>
        <taxon>Mortierellaceae</taxon>
        <taxon>Actinomortierella</taxon>
    </lineage>
</organism>
<protein>
    <recommendedName>
        <fullName evidence="4">BTB domain-containing protein</fullName>
    </recommendedName>
</protein>